<proteinExistence type="predicted"/>
<dbReference type="InterPro" id="IPR002123">
    <property type="entry name" value="Plipid/glycerol_acylTrfase"/>
</dbReference>
<dbReference type="SUPFAM" id="SSF69593">
    <property type="entry name" value="Glycerol-3-phosphate (1)-acyltransferase"/>
    <property type="match status" value="1"/>
</dbReference>
<dbReference type="SMART" id="SM00563">
    <property type="entry name" value="PlsC"/>
    <property type="match status" value="1"/>
</dbReference>
<dbReference type="Proteomes" id="UP001596142">
    <property type="component" value="Unassembled WGS sequence"/>
</dbReference>
<dbReference type="GO" id="GO:0016746">
    <property type="term" value="F:acyltransferase activity"/>
    <property type="evidence" value="ECO:0007669"/>
    <property type="project" value="UniProtKB-KW"/>
</dbReference>
<accession>A0ABW0YGL7</accession>
<evidence type="ECO:0000256" key="1">
    <source>
        <dbReference type="ARBA" id="ARBA00022679"/>
    </source>
</evidence>
<evidence type="ECO:0000259" key="3">
    <source>
        <dbReference type="SMART" id="SM00563"/>
    </source>
</evidence>
<evidence type="ECO:0000256" key="2">
    <source>
        <dbReference type="ARBA" id="ARBA00023315"/>
    </source>
</evidence>
<keyword evidence="2 4" id="KW-0012">Acyltransferase</keyword>
<name>A0ABW0YGL7_9BACI</name>
<dbReference type="PANTHER" id="PTHR10434">
    <property type="entry name" value="1-ACYL-SN-GLYCEROL-3-PHOSPHATE ACYLTRANSFERASE"/>
    <property type="match status" value="1"/>
</dbReference>
<dbReference type="RefSeq" id="WP_385937952.1">
    <property type="nucleotide sequence ID" value="NZ_JBHSOZ010000002.1"/>
</dbReference>
<keyword evidence="5" id="KW-1185">Reference proteome</keyword>
<keyword evidence="1" id="KW-0808">Transferase</keyword>
<comment type="caution">
    <text evidence="4">The sequence shown here is derived from an EMBL/GenBank/DDBJ whole genome shotgun (WGS) entry which is preliminary data.</text>
</comment>
<feature type="domain" description="Phospholipid/glycerol acyltransferase" evidence="3">
    <location>
        <begin position="34"/>
        <end position="147"/>
    </location>
</feature>
<evidence type="ECO:0000313" key="4">
    <source>
        <dbReference type="EMBL" id="MFC5711555.1"/>
    </source>
</evidence>
<organism evidence="4 5">
    <name type="scientific">Thalassorhabdus alkalitolerans</name>
    <dbReference type="NCBI Taxonomy" id="2282697"/>
    <lineage>
        <taxon>Bacteria</taxon>
        <taxon>Bacillati</taxon>
        <taxon>Bacillota</taxon>
        <taxon>Bacilli</taxon>
        <taxon>Bacillales</taxon>
        <taxon>Bacillaceae</taxon>
        <taxon>Thalassorhabdus</taxon>
    </lineage>
</organism>
<sequence>MFYTVLKFIAKVIIPLRFSITITGRENVPEDGPVILSSNHINFFDPVFLGILVKRDIHFLAKIELFSSRLTRSLMLKLHTIPVNRQSGNAIRPVRRALKLLEEGQVVGIFPEGTRIPTGKRVEPAKGVGFFGVKTGVPIVPVGISIYKKKNSLRKKVTIHIGSPIEVSTLETDDYREVARLVMDQSRELAWHHPETALERGHGRIVE</sequence>
<reference evidence="5" key="1">
    <citation type="journal article" date="2019" name="Int. J. Syst. Evol. Microbiol.">
        <title>The Global Catalogue of Microorganisms (GCM) 10K type strain sequencing project: providing services to taxonomists for standard genome sequencing and annotation.</title>
        <authorList>
            <consortium name="The Broad Institute Genomics Platform"/>
            <consortium name="The Broad Institute Genome Sequencing Center for Infectious Disease"/>
            <person name="Wu L."/>
            <person name="Ma J."/>
        </authorList>
    </citation>
    <scope>NUCLEOTIDE SEQUENCE [LARGE SCALE GENOMIC DNA]</scope>
    <source>
        <strain evidence="5">CECT 7184</strain>
    </source>
</reference>
<dbReference type="PANTHER" id="PTHR10434:SF11">
    <property type="entry name" value="1-ACYL-SN-GLYCEROL-3-PHOSPHATE ACYLTRANSFERASE"/>
    <property type="match status" value="1"/>
</dbReference>
<dbReference type="CDD" id="cd07989">
    <property type="entry name" value="LPLAT_AGPAT-like"/>
    <property type="match status" value="1"/>
</dbReference>
<dbReference type="EMBL" id="JBHSOZ010000002">
    <property type="protein sequence ID" value="MFC5711555.1"/>
    <property type="molecule type" value="Genomic_DNA"/>
</dbReference>
<dbReference type="Pfam" id="PF01553">
    <property type="entry name" value="Acyltransferase"/>
    <property type="match status" value="1"/>
</dbReference>
<evidence type="ECO:0000313" key="5">
    <source>
        <dbReference type="Proteomes" id="UP001596142"/>
    </source>
</evidence>
<protein>
    <submittedName>
        <fullName evidence="4">Lysophospholipid acyltransferase family protein</fullName>
    </submittedName>
</protein>
<gene>
    <name evidence="4" type="ORF">ACFPU1_02030</name>
</gene>